<reference evidence="2 3" key="1">
    <citation type="submission" date="2019-04" db="EMBL/GenBank/DDBJ databases">
        <title>An improved genome assembly and genetic linkage map for asparagus bean, Vigna unguiculata ssp. sesquipedialis.</title>
        <authorList>
            <person name="Xia Q."/>
            <person name="Zhang R."/>
            <person name="Dong Y."/>
        </authorList>
    </citation>
    <scope>NUCLEOTIDE SEQUENCE [LARGE SCALE GENOMIC DNA]</scope>
    <source>
        <tissue evidence="2">Leaf</tissue>
    </source>
</reference>
<dbReference type="Proteomes" id="UP000501690">
    <property type="component" value="Linkage Group LG10"/>
</dbReference>
<proteinExistence type="predicted"/>
<organism evidence="2 3">
    <name type="scientific">Vigna unguiculata</name>
    <name type="common">Cowpea</name>
    <dbReference type="NCBI Taxonomy" id="3917"/>
    <lineage>
        <taxon>Eukaryota</taxon>
        <taxon>Viridiplantae</taxon>
        <taxon>Streptophyta</taxon>
        <taxon>Embryophyta</taxon>
        <taxon>Tracheophyta</taxon>
        <taxon>Spermatophyta</taxon>
        <taxon>Magnoliopsida</taxon>
        <taxon>eudicotyledons</taxon>
        <taxon>Gunneridae</taxon>
        <taxon>Pentapetalae</taxon>
        <taxon>rosids</taxon>
        <taxon>fabids</taxon>
        <taxon>Fabales</taxon>
        <taxon>Fabaceae</taxon>
        <taxon>Papilionoideae</taxon>
        <taxon>50 kb inversion clade</taxon>
        <taxon>NPAAA clade</taxon>
        <taxon>indigoferoid/millettioid clade</taxon>
        <taxon>Phaseoleae</taxon>
        <taxon>Vigna</taxon>
    </lineage>
</organism>
<dbReference type="EMBL" id="CP039354">
    <property type="protein sequence ID" value="QCE09967.1"/>
    <property type="molecule type" value="Genomic_DNA"/>
</dbReference>
<gene>
    <name evidence="2" type="ORF">DEO72_LG10g1190</name>
</gene>
<protein>
    <submittedName>
        <fullName evidence="2">Uncharacterized protein</fullName>
    </submittedName>
</protein>
<dbReference type="AlphaFoldDB" id="A0A4D6NDL2"/>
<evidence type="ECO:0000313" key="3">
    <source>
        <dbReference type="Proteomes" id="UP000501690"/>
    </source>
</evidence>
<accession>A0A4D6NDL2</accession>
<name>A0A4D6NDL2_VIGUN</name>
<evidence type="ECO:0000256" key="1">
    <source>
        <dbReference type="SAM" id="MobiDB-lite"/>
    </source>
</evidence>
<evidence type="ECO:0000313" key="2">
    <source>
        <dbReference type="EMBL" id="QCE09967.1"/>
    </source>
</evidence>
<feature type="region of interest" description="Disordered" evidence="1">
    <location>
        <begin position="28"/>
        <end position="49"/>
    </location>
</feature>
<keyword evidence="3" id="KW-1185">Reference proteome</keyword>
<sequence>MTLVSPNWVFSSKGIEIEYSLQLITSTNDDSNLGGYDPPNDVESFSQLP</sequence>